<dbReference type="Proteomes" id="UP000050381">
    <property type="component" value="Unassembled WGS sequence"/>
</dbReference>
<gene>
    <name evidence="1" type="ORF">ALO79_100422</name>
</gene>
<organism evidence="1 2">
    <name type="scientific">Pseudomonas syringae pv. castaneae</name>
    <dbReference type="NCBI Taxonomy" id="264450"/>
    <lineage>
        <taxon>Bacteria</taxon>
        <taxon>Pseudomonadati</taxon>
        <taxon>Pseudomonadota</taxon>
        <taxon>Gammaproteobacteria</taxon>
        <taxon>Pseudomonadales</taxon>
        <taxon>Pseudomonadaceae</taxon>
        <taxon>Pseudomonas</taxon>
        <taxon>Pseudomonas syringae</taxon>
    </lineage>
</organism>
<accession>A0A0P9QG64</accession>
<comment type="caution">
    <text evidence="1">The sequence shown here is derived from an EMBL/GenBank/DDBJ whole genome shotgun (WGS) entry which is preliminary data.</text>
</comment>
<dbReference type="EMBL" id="LJQD01000197">
    <property type="protein sequence ID" value="KPW96937.1"/>
    <property type="molecule type" value="Genomic_DNA"/>
</dbReference>
<proteinExistence type="predicted"/>
<reference evidence="1 2" key="1">
    <citation type="submission" date="2015-09" db="EMBL/GenBank/DDBJ databases">
        <title>Genome announcement of multiple Pseudomonas syringae strains.</title>
        <authorList>
            <person name="Thakur S."/>
            <person name="Wang P.W."/>
            <person name="Gong Y."/>
            <person name="Weir B.S."/>
            <person name="Guttman D.S."/>
        </authorList>
    </citation>
    <scope>NUCLEOTIDE SEQUENCE [LARGE SCALE GENOMIC DNA]</scope>
    <source>
        <strain evidence="1 2">ICMP9419</strain>
    </source>
</reference>
<name>A0A0P9QG64_PSESX</name>
<sequence length="50" mass="5521">MKGPWQRFISPDEAHDGWDCCSVKALSTRASQRSVSVAQLLVEGLIFKGD</sequence>
<evidence type="ECO:0000313" key="1">
    <source>
        <dbReference type="EMBL" id="KPW96937.1"/>
    </source>
</evidence>
<dbReference type="PATRIC" id="fig|264450.4.peg.4255"/>
<evidence type="ECO:0000313" key="2">
    <source>
        <dbReference type="Proteomes" id="UP000050381"/>
    </source>
</evidence>
<dbReference type="AlphaFoldDB" id="A0A0P9QG64"/>
<protein>
    <submittedName>
        <fullName evidence="1">Uncharacterized protein</fullName>
    </submittedName>
</protein>